<dbReference type="RefSeq" id="WP_212535984.1">
    <property type="nucleotide sequence ID" value="NZ_JAGTUU010000003.1"/>
</dbReference>
<accession>A0A8J8B7S5</accession>
<dbReference type="InterPro" id="IPR036390">
    <property type="entry name" value="WH_DNA-bd_sf"/>
</dbReference>
<dbReference type="Gene3D" id="1.10.10.10">
    <property type="entry name" value="Winged helix-like DNA-binding domain superfamily/Winged helix DNA-binding domain"/>
    <property type="match status" value="1"/>
</dbReference>
<sequence>MDDGQGIEPDGLPAFDLGGFTPYRVALVAQRLSEALAREYRVRFGLSVPEWRVLAHLAQSDAVSVRDIEDAVAMEKSRVSRTAARLEARGLVAKRADPGDRRLVQLSLTGDGRAMMADLLPLASAFQGEIEAQLGTDFAGFDRALGRLLEAYRGG</sequence>
<proteinExistence type="predicted"/>
<evidence type="ECO:0000313" key="3">
    <source>
        <dbReference type="Proteomes" id="UP000681356"/>
    </source>
</evidence>
<dbReference type="AlphaFoldDB" id="A0A8J8B7S5"/>
<organism evidence="2 3">
    <name type="scientific">Thetidibacter halocola</name>
    <dbReference type="NCBI Taxonomy" id="2827239"/>
    <lineage>
        <taxon>Bacteria</taxon>
        <taxon>Pseudomonadati</taxon>
        <taxon>Pseudomonadota</taxon>
        <taxon>Alphaproteobacteria</taxon>
        <taxon>Rhodobacterales</taxon>
        <taxon>Roseobacteraceae</taxon>
        <taxon>Thetidibacter</taxon>
    </lineage>
</organism>
<dbReference type="PRINTS" id="PR00598">
    <property type="entry name" value="HTHMARR"/>
</dbReference>
<evidence type="ECO:0000313" key="2">
    <source>
        <dbReference type="EMBL" id="MBS0124009.1"/>
    </source>
</evidence>
<dbReference type="SMART" id="SM00347">
    <property type="entry name" value="HTH_MARR"/>
    <property type="match status" value="1"/>
</dbReference>
<comment type="caution">
    <text evidence="2">The sequence shown here is derived from an EMBL/GenBank/DDBJ whole genome shotgun (WGS) entry which is preliminary data.</text>
</comment>
<dbReference type="GO" id="GO:0006950">
    <property type="term" value="P:response to stress"/>
    <property type="evidence" value="ECO:0007669"/>
    <property type="project" value="TreeGrafter"/>
</dbReference>
<feature type="domain" description="HTH marR-type" evidence="1">
    <location>
        <begin position="22"/>
        <end position="154"/>
    </location>
</feature>
<dbReference type="PANTHER" id="PTHR33164">
    <property type="entry name" value="TRANSCRIPTIONAL REGULATOR, MARR FAMILY"/>
    <property type="match status" value="1"/>
</dbReference>
<reference evidence="2" key="1">
    <citation type="submission" date="2021-04" db="EMBL/GenBank/DDBJ databases">
        <authorList>
            <person name="Yoon J."/>
        </authorList>
    </citation>
    <scope>NUCLEOTIDE SEQUENCE</scope>
    <source>
        <strain evidence="2">KMU-90</strain>
    </source>
</reference>
<dbReference type="PANTHER" id="PTHR33164:SF43">
    <property type="entry name" value="HTH-TYPE TRANSCRIPTIONAL REPRESSOR YETL"/>
    <property type="match status" value="1"/>
</dbReference>
<dbReference type="SUPFAM" id="SSF46785">
    <property type="entry name" value="Winged helix' DNA-binding domain"/>
    <property type="match status" value="1"/>
</dbReference>
<gene>
    <name evidence="2" type="ORF">KB874_07665</name>
</gene>
<dbReference type="Proteomes" id="UP000681356">
    <property type="component" value="Unassembled WGS sequence"/>
</dbReference>
<dbReference type="InterPro" id="IPR039422">
    <property type="entry name" value="MarR/SlyA-like"/>
</dbReference>
<dbReference type="GO" id="GO:0003700">
    <property type="term" value="F:DNA-binding transcription factor activity"/>
    <property type="evidence" value="ECO:0007669"/>
    <property type="project" value="InterPro"/>
</dbReference>
<protein>
    <submittedName>
        <fullName evidence="2">Winged helix-turn-helix transcriptional regulator</fullName>
    </submittedName>
</protein>
<dbReference type="InterPro" id="IPR036388">
    <property type="entry name" value="WH-like_DNA-bd_sf"/>
</dbReference>
<dbReference type="Pfam" id="PF12802">
    <property type="entry name" value="MarR_2"/>
    <property type="match status" value="1"/>
</dbReference>
<keyword evidence="3" id="KW-1185">Reference proteome</keyword>
<dbReference type="EMBL" id="JAGTUU010000003">
    <property type="protein sequence ID" value="MBS0124009.1"/>
    <property type="molecule type" value="Genomic_DNA"/>
</dbReference>
<evidence type="ECO:0000259" key="1">
    <source>
        <dbReference type="PROSITE" id="PS50995"/>
    </source>
</evidence>
<name>A0A8J8B7S5_9RHOB</name>
<dbReference type="InterPro" id="IPR000835">
    <property type="entry name" value="HTH_MarR-typ"/>
</dbReference>
<dbReference type="PROSITE" id="PS50995">
    <property type="entry name" value="HTH_MARR_2"/>
    <property type="match status" value="1"/>
</dbReference>